<proteinExistence type="predicted"/>
<sequence length="237" mass="25662">MLLRFPVRVFGFPLVRAPQDSFYTLPLRMDVKIGMFVRFVCGLGHGVMCGRAVGCAGSVCECVWCVGRGWWLAGSPLKYQRARDPSSLNGPWNVAAVESPSPAAAASATPITVPTPVTPTTVPLLPPPPHCPLLLPPLQCPCYPNHHSAHTCYPHYSAPATPTTTLPTPVTTTIIISFPANTPSIIPTYILKSPPPNHLHCFPYRYPHTCCLHCICSTTINLIMLHSTVVPATKFTS</sequence>
<accession>A0AAE1F8A9</accession>
<dbReference type="EMBL" id="JAWQEG010002956">
    <property type="protein sequence ID" value="KAK3868699.1"/>
    <property type="molecule type" value="Genomic_DNA"/>
</dbReference>
<keyword evidence="2" id="KW-1185">Reference proteome</keyword>
<organism evidence="1 2">
    <name type="scientific">Petrolisthes cinctipes</name>
    <name type="common">Flat porcelain crab</name>
    <dbReference type="NCBI Taxonomy" id="88211"/>
    <lineage>
        <taxon>Eukaryota</taxon>
        <taxon>Metazoa</taxon>
        <taxon>Ecdysozoa</taxon>
        <taxon>Arthropoda</taxon>
        <taxon>Crustacea</taxon>
        <taxon>Multicrustacea</taxon>
        <taxon>Malacostraca</taxon>
        <taxon>Eumalacostraca</taxon>
        <taxon>Eucarida</taxon>
        <taxon>Decapoda</taxon>
        <taxon>Pleocyemata</taxon>
        <taxon>Anomura</taxon>
        <taxon>Galatheoidea</taxon>
        <taxon>Porcellanidae</taxon>
        <taxon>Petrolisthes</taxon>
    </lineage>
</organism>
<comment type="caution">
    <text evidence="1">The sequence shown here is derived from an EMBL/GenBank/DDBJ whole genome shotgun (WGS) entry which is preliminary data.</text>
</comment>
<reference evidence="1" key="1">
    <citation type="submission" date="2023-10" db="EMBL/GenBank/DDBJ databases">
        <title>Genome assemblies of two species of porcelain crab, Petrolisthes cinctipes and Petrolisthes manimaculis (Anomura: Porcellanidae).</title>
        <authorList>
            <person name="Angst P."/>
        </authorList>
    </citation>
    <scope>NUCLEOTIDE SEQUENCE</scope>
    <source>
        <strain evidence="1">PB745_01</strain>
        <tissue evidence="1">Gill</tissue>
    </source>
</reference>
<name>A0AAE1F8A9_PETCI</name>
<gene>
    <name evidence="1" type="ORF">Pcinc_025935</name>
</gene>
<dbReference type="Proteomes" id="UP001286313">
    <property type="component" value="Unassembled WGS sequence"/>
</dbReference>
<evidence type="ECO:0000313" key="1">
    <source>
        <dbReference type="EMBL" id="KAK3868699.1"/>
    </source>
</evidence>
<evidence type="ECO:0000313" key="2">
    <source>
        <dbReference type="Proteomes" id="UP001286313"/>
    </source>
</evidence>
<protein>
    <submittedName>
        <fullName evidence="1">Uncharacterized protein</fullName>
    </submittedName>
</protein>
<dbReference type="AlphaFoldDB" id="A0AAE1F8A9"/>